<evidence type="ECO:0000256" key="1">
    <source>
        <dbReference type="ARBA" id="ARBA00010641"/>
    </source>
</evidence>
<organism evidence="8 9">
    <name type="scientific">Nocardia transvalensis</name>
    <dbReference type="NCBI Taxonomy" id="37333"/>
    <lineage>
        <taxon>Bacteria</taxon>
        <taxon>Bacillati</taxon>
        <taxon>Actinomycetota</taxon>
        <taxon>Actinomycetes</taxon>
        <taxon>Mycobacteriales</taxon>
        <taxon>Nocardiaceae</taxon>
        <taxon>Nocardia</taxon>
    </lineage>
</organism>
<dbReference type="Pfam" id="PF08281">
    <property type="entry name" value="Sigma70_r4_2"/>
    <property type="match status" value="1"/>
</dbReference>
<dbReference type="Pfam" id="PF04542">
    <property type="entry name" value="Sigma70_r2"/>
    <property type="match status" value="1"/>
</dbReference>
<dbReference type="PANTHER" id="PTHR43133">
    <property type="entry name" value="RNA POLYMERASE ECF-TYPE SIGMA FACTO"/>
    <property type="match status" value="1"/>
</dbReference>
<evidence type="ECO:0000313" key="9">
    <source>
        <dbReference type="Proteomes" id="UP000540412"/>
    </source>
</evidence>
<accession>A0A7W9PIP2</accession>
<dbReference type="GO" id="GO:0016987">
    <property type="term" value="F:sigma factor activity"/>
    <property type="evidence" value="ECO:0007669"/>
    <property type="project" value="UniProtKB-KW"/>
</dbReference>
<evidence type="ECO:0000259" key="6">
    <source>
        <dbReference type="Pfam" id="PF04542"/>
    </source>
</evidence>
<dbReference type="EMBL" id="JACHIT010000002">
    <property type="protein sequence ID" value="MBB5916438.1"/>
    <property type="molecule type" value="Genomic_DNA"/>
</dbReference>
<dbReference type="Gene3D" id="1.10.10.10">
    <property type="entry name" value="Winged helix-like DNA-binding domain superfamily/Winged helix DNA-binding domain"/>
    <property type="match status" value="1"/>
</dbReference>
<dbReference type="GO" id="GO:0003677">
    <property type="term" value="F:DNA binding"/>
    <property type="evidence" value="ECO:0007669"/>
    <property type="project" value="UniProtKB-KW"/>
</dbReference>
<reference evidence="8 9" key="1">
    <citation type="submission" date="2020-08" db="EMBL/GenBank/DDBJ databases">
        <title>Sequencing the genomes of 1000 actinobacteria strains.</title>
        <authorList>
            <person name="Klenk H.-P."/>
        </authorList>
    </citation>
    <scope>NUCLEOTIDE SEQUENCE [LARGE SCALE GENOMIC DNA]</scope>
    <source>
        <strain evidence="8 9">DSM 43582</strain>
    </source>
</reference>
<dbReference type="GO" id="GO:0006352">
    <property type="term" value="P:DNA-templated transcription initiation"/>
    <property type="evidence" value="ECO:0007669"/>
    <property type="project" value="InterPro"/>
</dbReference>
<keyword evidence="2" id="KW-0805">Transcription regulation</keyword>
<protein>
    <submittedName>
        <fullName evidence="8">RNA polymerase sigma-70 factor (ECF subfamily)</fullName>
    </submittedName>
</protein>
<feature type="domain" description="RNA polymerase sigma-70 region 2" evidence="6">
    <location>
        <begin position="54"/>
        <end position="121"/>
    </location>
</feature>
<comment type="caution">
    <text evidence="8">The sequence shown here is derived from an EMBL/GenBank/DDBJ whole genome shotgun (WGS) entry which is preliminary data.</text>
</comment>
<dbReference type="InterPro" id="IPR013325">
    <property type="entry name" value="RNA_pol_sigma_r2"/>
</dbReference>
<keyword evidence="4" id="KW-0238">DNA-binding</keyword>
<evidence type="ECO:0000256" key="4">
    <source>
        <dbReference type="ARBA" id="ARBA00023125"/>
    </source>
</evidence>
<evidence type="ECO:0000313" key="8">
    <source>
        <dbReference type="EMBL" id="MBB5916438.1"/>
    </source>
</evidence>
<dbReference type="InterPro" id="IPR039425">
    <property type="entry name" value="RNA_pol_sigma-70-like"/>
</dbReference>
<name>A0A7W9PIP2_9NOCA</name>
<dbReference type="InterPro" id="IPR007627">
    <property type="entry name" value="RNA_pol_sigma70_r2"/>
</dbReference>
<comment type="similarity">
    <text evidence="1">Belongs to the sigma-70 factor family. ECF subfamily.</text>
</comment>
<dbReference type="Proteomes" id="UP000540412">
    <property type="component" value="Unassembled WGS sequence"/>
</dbReference>
<dbReference type="InterPro" id="IPR013249">
    <property type="entry name" value="RNA_pol_sigma70_r4_t2"/>
</dbReference>
<evidence type="ECO:0000256" key="5">
    <source>
        <dbReference type="ARBA" id="ARBA00023163"/>
    </source>
</evidence>
<dbReference type="CDD" id="cd06171">
    <property type="entry name" value="Sigma70_r4"/>
    <property type="match status" value="1"/>
</dbReference>
<gene>
    <name evidence="8" type="ORF">BJY24_005350</name>
</gene>
<dbReference type="SUPFAM" id="SSF88659">
    <property type="entry name" value="Sigma3 and sigma4 domains of RNA polymerase sigma factors"/>
    <property type="match status" value="1"/>
</dbReference>
<dbReference type="Gene3D" id="1.10.1740.10">
    <property type="match status" value="1"/>
</dbReference>
<keyword evidence="9" id="KW-1185">Reference proteome</keyword>
<dbReference type="NCBIfam" id="TIGR02937">
    <property type="entry name" value="sigma70-ECF"/>
    <property type="match status" value="1"/>
</dbReference>
<proteinExistence type="inferred from homology"/>
<feature type="domain" description="RNA polymerase sigma factor 70 region 4 type 2" evidence="7">
    <location>
        <begin position="153"/>
        <end position="205"/>
    </location>
</feature>
<dbReference type="PANTHER" id="PTHR43133:SF66">
    <property type="entry name" value="ECF RNA POLYMERASE SIGMA FACTOR SIGK"/>
    <property type="match status" value="1"/>
</dbReference>
<dbReference type="InterPro" id="IPR014284">
    <property type="entry name" value="RNA_pol_sigma-70_dom"/>
</dbReference>
<dbReference type="InterPro" id="IPR013324">
    <property type="entry name" value="RNA_pol_sigma_r3/r4-like"/>
</dbReference>
<dbReference type="SUPFAM" id="SSF88946">
    <property type="entry name" value="Sigma2 domain of RNA polymerase sigma factors"/>
    <property type="match status" value="1"/>
</dbReference>
<sequence length="215" mass="24140">MGALVAVLLPARPARRSPITHPPESCSARAAAADLDAELVRRVGHGDREAFAQLYQRTRPMVFRRVLAVVRDPGYAEETCQDVYIQVWRSAAGFDQRRGSAATWLRTLAHRQAVDRVRHERACSDHDHAWGVNDYRPPIDSVVEEALRRLELRCVRDGLESLTPLQREALVLAYYAGFSYPQVAARLGVQVSTVKSRIRAALARMETVLSEITVR</sequence>
<dbReference type="InterPro" id="IPR036388">
    <property type="entry name" value="WH-like_DNA-bd_sf"/>
</dbReference>
<dbReference type="AlphaFoldDB" id="A0A7W9PIP2"/>
<dbReference type="RefSeq" id="WP_246829532.1">
    <property type="nucleotide sequence ID" value="NZ_JACHIT010000002.1"/>
</dbReference>
<keyword evidence="3" id="KW-0731">Sigma factor</keyword>
<evidence type="ECO:0000256" key="2">
    <source>
        <dbReference type="ARBA" id="ARBA00023015"/>
    </source>
</evidence>
<keyword evidence="5" id="KW-0804">Transcription</keyword>
<evidence type="ECO:0000256" key="3">
    <source>
        <dbReference type="ARBA" id="ARBA00023082"/>
    </source>
</evidence>
<evidence type="ECO:0000259" key="7">
    <source>
        <dbReference type="Pfam" id="PF08281"/>
    </source>
</evidence>